<protein>
    <submittedName>
        <fullName evidence="3">Uncharacterized protein</fullName>
    </submittedName>
</protein>
<gene>
    <name evidence="3" type="ORF">PCHAJ_000374600</name>
</gene>
<feature type="region of interest" description="Disordered" evidence="1">
    <location>
        <begin position="1"/>
        <end position="28"/>
    </location>
</feature>
<name>A0A1C6XJN5_PLACU</name>
<evidence type="ECO:0000256" key="1">
    <source>
        <dbReference type="SAM" id="MobiDB-lite"/>
    </source>
</evidence>
<feature type="compositionally biased region" description="Polar residues" evidence="1">
    <location>
        <begin position="16"/>
        <end position="28"/>
    </location>
</feature>
<proteinExistence type="predicted"/>
<dbReference type="Proteomes" id="UP000507163">
    <property type="component" value="Chromosome 13"/>
</dbReference>
<evidence type="ECO:0000313" key="4">
    <source>
        <dbReference type="Proteomes" id="UP000507163"/>
    </source>
</evidence>
<keyword evidence="2" id="KW-0812">Transmembrane</keyword>
<evidence type="ECO:0000313" key="3">
    <source>
        <dbReference type="EMBL" id="SCM04564.1"/>
    </source>
</evidence>
<keyword evidence="2" id="KW-1133">Transmembrane helix</keyword>
<keyword evidence="2" id="KW-0472">Membrane</keyword>
<organism evidence="3 4">
    <name type="scientific">Plasmodium chabaudi chabaudi</name>
    <dbReference type="NCBI Taxonomy" id="31271"/>
    <lineage>
        <taxon>Eukaryota</taxon>
        <taxon>Sar</taxon>
        <taxon>Alveolata</taxon>
        <taxon>Apicomplexa</taxon>
        <taxon>Aconoidasida</taxon>
        <taxon>Haemosporida</taxon>
        <taxon>Plasmodiidae</taxon>
        <taxon>Plasmodium</taxon>
        <taxon>Plasmodium (Vinckeia)</taxon>
    </lineage>
</organism>
<feature type="transmembrane region" description="Helical" evidence="2">
    <location>
        <begin position="54"/>
        <end position="71"/>
    </location>
</feature>
<accession>A0A1C6XJN5</accession>
<reference evidence="3 4" key="1">
    <citation type="submission" date="2016-08" db="EMBL/GenBank/DDBJ databases">
        <authorList>
            <consortium name="Pathogen Informatics"/>
        </authorList>
    </citation>
    <scope>NUCLEOTIDE SEQUENCE [LARGE SCALE GENOMIC DNA]</scope>
    <source>
        <strain evidence="3 4">AJ</strain>
    </source>
</reference>
<sequence length="341" mass="39530">MNYLRNRKPKDDENNEGSPDSPTNENQESVNKVNAALSYSKNLIDEKVRTKIKYSSLAGIFIVFLIFIGFFQKCLEFYHTHFCKFKYVDVSDTEKLKEVFFSNKPYLVYCKNDKNDAIHPVINNSLSSFPSILNVAITNCKSILPSKQNVYQRFNLSDKTKAFIICYGRKPKPIPDAVLDNKKKFISFVHESIVFGVPFFSKFPQFQTKCLNKNKRCILFISSINLTSKSVKYNYINDIFVNNKYFDINPLIVDNKKFLVKLSDEVFNSYSKKKDIHVLCLFNNSADNNTEYYGYFYKDEFDNFKKMSSFISGCINATPKSTEAIKLSSSPQIKYRASKKK</sequence>
<dbReference type="AlphaFoldDB" id="A0A1C6XJN5"/>
<evidence type="ECO:0000256" key="2">
    <source>
        <dbReference type="SAM" id="Phobius"/>
    </source>
</evidence>
<dbReference type="EMBL" id="LT608179">
    <property type="protein sequence ID" value="SCM04564.1"/>
    <property type="molecule type" value="Genomic_DNA"/>
</dbReference>